<dbReference type="OrthoDB" id="2799149at2759"/>
<dbReference type="InParanoid" id="A0A2H3EZ51"/>
<dbReference type="Gene3D" id="2.40.70.10">
    <property type="entry name" value="Acid Proteases"/>
    <property type="match status" value="1"/>
</dbReference>
<sequence>MGEDPECDVQIRHVKLRVAKQPQPCLQYSPDDKQCLSTWLKVNRLTVLALWDTGSTSMAMSPNCADLSKAIVFNLTAPVTLQLGTIGSQSKINFRTKSSVEMPGYTGLEYFDVVNIDRYKVLIGTPFMHHHKVVLDFDKKCVQVNRHNIPAIVVMGEGLGRDANRYRLR</sequence>
<dbReference type="Proteomes" id="UP000217790">
    <property type="component" value="Unassembled WGS sequence"/>
</dbReference>
<evidence type="ECO:0000313" key="1">
    <source>
        <dbReference type="EMBL" id="PBL04564.1"/>
    </source>
</evidence>
<keyword evidence="2" id="KW-1185">Reference proteome</keyword>
<evidence type="ECO:0000313" key="2">
    <source>
        <dbReference type="Proteomes" id="UP000217790"/>
    </source>
</evidence>
<dbReference type="AlphaFoldDB" id="A0A2H3EZ51"/>
<proteinExistence type="predicted"/>
<dbReference type="CDD" id="cd00303">
    <property type="entry name" value="retropepsin_like"/>
    <property type="match status" value="1"/>
</dbReference>
<evidence type="ECO:0008006" key="3">
    <source>
        <dbReference type="Google" id="ProtNLM"/>
    </source>
</evidence>
<protein>
    <recommendedName>
        <fullName evidence="3">Peptidase A2 domain-containing protein</fullName>
    </recommendedName>
</protein>
<dbReference type="InterPro" id="IPR021109">
    <property type="entry name" value="Peptidase_aspartic_dom_sf"/>
</dbReference>
<dbReference type="STRING" id="47427.A0A2H3EZ51"/>
<name>A0A2H3EZ51_ARMGA</name>
<reference evidence="2" key="1">
    <citation type="journal article" date="2017" name="Nat. Ecol. Evol.">
        <title>Genome expansion and lineage-specific genetic innovations in the forest pathogenic fungi Armillaria.</title>
        <authorList>
            <person name="Sipos G."/>
            <person name="Prasanna A.N."/>
            <person name="Walter M.C."/>
            <person name="O'Connor E."/>
            <person name="Balint B."/>
            <person name="Krizsan K."/>
            <person name="Kiss B."/>
            <person name="Hess J."/>
            <person name="Varga T."/>
            <person name="Slot J."/>
            <person name="Riley R."/>
            <person name="Boka B."/>
            <person name="Rigling D."/>
            <person name="Barry K."/>
            <person name="Lee J."/>
            <person name="Mihaltcheva S."/>
            <person name="LaButti K."/>
            <person name="Lipzen A."/>
            <person name="Waldron R."/>
            <person name="Moloney N.M."/>
            <person name="Sperisen C."/>
            <person name="Kredics L."/>
            <person name="Vagvoelgyi C."/>
            <person name="Patrignani A."/>
            <person name="Fitzpatrick D."/>
            <person name="Nagy I."/>
            <person name="Doyle S."/>
            <person name="Anderson J.B."/>
            <person name="Grigoriev I.V."/>
            <person name="Gueldener U."/>
            <person name="Muensterkoetter M."/>
            <person name="Nagy L.G."/>
        </authorList>
    </citation>
    <scope>NUCLEOTIDE SEQUENCE [LARGE SCALE GENOMIC DNA]</scope>
    <source>
        <strain evidence="2">Ar21-2</strain>
    </source>
</reference>
<accession>A0A2H3EZ51</accession>
<organism evidence="1 2">
    <name type="scientific">Armillaria gallica</name>
    <name type="common">Bulbous honey fungus</name>
    <name type="synonym">Armillaria bulbosa</name>
    <dbReference type="NCBI Taxonomy" id="47427"/>
    <lineage>
        <taxon>Eukaryota</taxon>
        <taxon>Fungi</taxon>
        <taxon>Dikarya</taxon>
        <taxon>Basidiomycota</taxon>
        <taxon>Agaricomycotina</taxon>
        <taxon>Agaricomycetes</taxon>
        <taxon>Agaricomycetidae</taxon>
        <taxon>Agaricales</taxon>
        <taxon>Marasmiineae</taxon>
        <taxon>Physalacriaceae</taxon>
        <taxon>Armillaria</taxon>
    </lineage>
</organism>
<dbReference type="EMBL" id="KZ293644">
    <property type="protein sequence ID" value="PBL04564.1"/>
    <property type="molecule type" value="Genomic_DNA"/>
</dbReference>
<dbReference type="SUPFAM" id="SSF50630">
    <property type="entry name" value="Acid proteases"/>
    <property type="match status" value="1"/>
</dbReference>
<gene>
    <name evidence="1" type="ORF">ARMGADRAFT_911623</name>
</gene>